<dbReference type="AlphaFoldDB" id="A0A8K1ZXI7"/>
<keyword evidence="2" id="KW-1133">Transmembrane helix</keyword>
<proteinExistence type="predicted"/>
<sequence>MTASGEFANDDSFYDAPEYPTLFGISFTPTVIGVLAAVAGLGLAAYLATQLVAPKYTEYQALQANIAQKEMDLAQREETARRLNEVVANLNEARAENTDVRTLFSTQQALDTLLLDLNRLIVATGGQLLRFTPDYGMSGVVTDSSVGAPLNNRIQRQVTDVSFQGTYGQTLAVMQAIDRLQTVLVVRNLSLEIQTAGADEPANVVRSTFKLYAYVPLSAEEAAEIAAEAAEAEAAPEEAAP</sequence>
<evidence type="ECO:0000313" key="4">
    <source>
        <dbReference type="Proteomes" id="UP000607397"/>
    </source>
</evidence>
<accession>A0A8K1ZXI7</accession>
<keyword evidence="2" id="KW-0472">Membrane</keyword>
<evidence type="ECO:0000256" key="1">
    <source>
        <dbReference type="SAM" id="Coils"/>
    </source>
</evidence>
<organism evidence="3 4">
    <name type="scientific">Petrachloros mirabilis ULC683</name>
    <dbReference type="NCBI Taxonomy" id="2781853"/>
    <lineage>
        <taxon>Bacteria</taxon>
        <taxon>Bacillati</taxon>
        <taxon>Cyanobacteriota</taxon>
        <taxon>Cyanophyceae</taxon>
        <taxon>Synechococcales</taxon>
        <taxon>Petrachlorosaceae</taxon>
        <taxon>Petrachloros</taxon>
        <taxon>Petrachloros mirabilis</taxon>
    </lineage>
</organism>
<dbReference type="Gene3D" id="3.30.70.60">
    <property type="match status" value="1"/>
</dbReference>
<evidence type="ECO:0000313" key="3">
    <source>
        <dbReference type="EMBL" id="NCJ05831.1"/>
    </source>
</evidence>
<dbReference type="Proteomes" id="UP000607397">
    <property type="component" value="Unassembled WGS sequence"/>
</dbReference>
<feature type="transmembrane region" description="Helical" evidence="2">
    <location>
        <begin position="22"/>
        <end position="48"/>
    </location>
</feature>
<gene>
    <name evidence="3" type="ORF">GS597_04760</name>
</gene>
<keyword evidence="4" id="KW-1185">Reference proteome</keyword>
<protein>
    <submittedName>
        <fullName evidence="3">Pilus assembly protein PilO</fullName>
    </submittedName>
</protein>
<evidence type="ECO:0000256" key="2">
    <source>
        <dbReference type="SAM" id="Phobius"/>
    </source>
</evidence>
<keyword evidence="1" id="KW-0175">Coiled coil</keyword>
<dbReference type="InterPro" id="IPR014717">
    <property type="entry name" value="Transl_elong_EF1B/ribsomal_bS6"/>
</dbReference>
<reference evidence="3" key="1">
    <citation type="submission" date="2019-12" db="EMBL/GenBank/DDBJ databases">
        <title>High-Quality draft genome sequences of three cyanobacteria isolated from the limestone walls of the Old Cathedral of Coimbra.</title>
        <authorList>
            <person name="Tiago I."/>
            <person name="Soares F."/>
            <person name="Portugal A."/>
        </authorList>
    </citation>
    <scope>NUCLEOTIDE SEQUENCE [LARGE SCALE GENOMIC DNA]</scope>
    <source>
        <strain evidence="3">C</strain>
    </source>
</reference>
<feature type="coiled-coil region" evidence="1">
    <location>
        <begin position="59"/>
        <end position="96"/>
    </location>
</feature>
<keyword evidence="2" id="KW-0812">Transmembrane</keyword>
<comment type="caution">
    <text evidence="3">The sequence shown here is derived from an EMBL/GenBank/DDBJ whole genome shotgun (WGS) entry which is preliminary data.</text>
</comment>
<dbReference type="EMBL" id="WVIC01000006">
    <property type="protein sequence ID" value="NCJ05831.1"/>
    <property type="molecule type" value="Genomic_DNA"/>
</dbReference>
<dbReference type="RefSeq" id="WP_161824304.1">
    <property type="nucleotide sequence ID" value="NZ_WVIC01000006.1"/>
</dbReference>
<name>A0A8K1ZXI7_9CYAN</name>